<feature type="transmembrane region" description="Helical" evidence="1">
    <location>
        <begin position="44"/>
        <end position="62"/>
    </location>
</feature>
<evidence type="ECO:0000313" key="2">
    <source>
        <dbReference type="EMBL" id="VDN16967.1"/>
    </source>
</evidence>
<feature type="transmembrane region" description="Helical" evidence="1">
    <location>
        <begin position="120"/>
        <end position="142"/>
    </location>
</feature>
<proteinExistence type="predicted"/>
<dbReference type="EMBL" id="UYRU01067726">
    <property type="protein sequence ID" value="VDN16967.1"/>
    <property type="molecule type" value="Genomic_DNA"/>
</dbReference>
<protein>
    <submittedName>
        <fullName evidence="2">Uncharacterized protein</fullName>
    </submittedName>
</protein>
<accession>A0A3P7LZA8</accession>
<reference evidence="2 3" key="1">
    <citation type="submission" date="2018-11" db="EMBL/GenBank/DDBJ databases">
        <authorList>
            <consortium name="Pathogen Informatics"/>
        </authorList>
    </citation>
    <scope>NUCLEOTIDE SEQUENCE [LARGE SCALE GENOMIC DNA]</scope>
</reference>
<sequence>MLLEYKPSWEVESTPVAAANSDSLNFVSSTPFQNMVSLTWENGVNFSVWHLLLVLICPFLLFSEKFQVTTPLYVKLDEMRASVPEQLLAKDQQPMAPKPINLDSFFTKFKIFYQSPRTKFAFNFVSFFFIYLNCMKIPFAYFRRQIANRMTIFGNSSLCSAPH</sequence>
<dbReference type="Proteomes" id="UP000281553">
    <property type="component" value="Unassembled WGS sequence"/>
</dbReference>
<keyword evidence="3" id="KW-1185">Reference proteome</keyword>
<gene>
    <name evidence="2" type="ORF">DILT_LOCUS12798</name>
</gene>
<name>A0A3P7LZA8_DIBLA</name>
<evidence type="ECO:0000256" key="1">
    <source>
        <dbReference type="SAM" id="Phobius"/>
    </source>
</evidence>
<dbReference type="AlphaFoldDB" id="A0A3P7LZA8"/>
<keyword evidence="1" id="KW-0472">Membrane</keyword>
<organism evidence="2 3">
    <name type="scientific">Dibothriocephalus latus</name>
    <name type="common">Fish tapeworm</name>
    <name type="synonym">Diphyllobothrium latum</name>
    <dbReference type="NCBI Taxonomy" id="60516"/>
    <lineage>
        <taxon>Eukaryota</taxon>
        <taxon>Metazoa</taxon>
        <taxon>Spiralia</taxon>
        <taxon>Lophotrochozoa</taxon>
        <taxon>Platyhelminthes</taxon>
        <taxon>Cestoda</taxon>
        <taxon>Eucestoda</taxon>
        <taxon>Diphyllobothriidea</taxon>
        <taxon>Diphyllobothriidae</taxon>
        <taxon>Dibothriocephalus</taxon>
    </lineage>
</organism>
<keyword evidence="1" id="KW-0812">Transmembrane</keyword>
<evidence type="ECO:0000313" key="3">
    <source>
        <dbReference type="Proteomes" id="UP000281553"/>
    </source>
</evidence>
<keyword evidence="1" id="KW-1133">Transmembrane helix</keyword>